<feature type="domain" description="HhH-GPD" evidence="5">
    <location>
        <begin position="42"/>
        <end position="191"/>
    </location>
</feature>
<evidence type="ECO:0000256" key="3">
    <source>
        <dbReference type="ARBA" id="ARBA00022763"/>
    </source>
</evidence>
<evidence type="ECO:0000256" key="4">
    <source>
        <dbReference type="ARBA" id="ARBA00023204"/>
    </source>
</evidence>
<dbReference type="SMART" id="SM00478">
    <property type="entry name" value="ENDO3c"/>
    <property type="match status" value="1"/>
</dbReference>
<protein>
    <recommendedName>
        <fullName evidence="2">DNA-3-methyladenine glycosylase II</fullName>
        <ecNumber evidence="2">3.2.2.21</ecNumber>
    </recommendedName>
</protein>
<evidence type="ECO:0000256" key="2">
    <source>
        <dbReference type="ARBA" id="ARBA00012000"/>
    </source>
</evidence>
<proteinExistence type="predicted"/>
<dbReference type="InterPro" id="IPR011257">
    <property type="entry name" value="DNA_glycosylase"/>
</dbReference>
<evidence type="ECO:0000313" key="6">
    <source>
        <dbReference type="EMBL" id="BDB54549.1"/>
    </source>
</evidence>
<keyword evidence="7" id="KW-1185">Reference proteome</keyword>
<reference evidence="6 7" key="1">
    <citation type="journal article" date="2022" name="Int. J. Syst. Evol. Microbiol.">
        <title>Flavobacterium ammonificans sp. nov. and Flavobacterium ammoniigenes sp. nov., ammonifying bacteria isolated from surface river water.</title>
        <authorList>
            <person name="Watanabe K."/>
            <person name="Kitamura T."/>
            <person name="Ogata Y."/>
            <person name="Shindo C."/>
            <person name="Suda W."/>
        </authorList>
    </citation>
    <scope>NUCLEOTIDE SEQUENCE [LARGE SCALE GENOMIC DNA]</scope>
    <source>
        <strain evidence="6 7">GENT5</strain>
    </source>
</reference>
<comment type="catalytic activity">
    <reaction evidence="1">
        <text>Hydrolysis of alkylated DNA, releasing 3-methyladenine, 3-methylguanine, 7-methylguanine and 7-methyladenine.</text>
        <dbReference type="EC" id="3.2.2.21"/>
    </reaction>
</comment>
<sequence>MQESIPFLSQKDEVLKTIIADFGLPIIQKREEGFASMCHIILEQQVSIASARAAYEKLVNLVGKVDPFTIYNATDEAVRTCGISRQKTLYLKDLAQRVISKELDFSSLPMKSEQQIRNELIQIKGVGNWSIDVYLMFCMQSQDIIPLGDIAIKNTLIELYNCQSDEEMLAISSNWKPFRTVASFIIWHYYLKKRGKI</sequence>
<dbReference type="Pfam" id="PF00730">
    <property type="entry name" value="HhH-GPD"/>
    <property type="match status" value="1"/>
</dbReference>
<dbReference type="Proteomes" id="UP001319867">
    <property type="component" value="Chromosome"/>
</dbReference>
<dbReference type="CDD" id="cd00056">
    <property type="entry name" value="ENDO3c"/>
    <property type="match status" value="1"/>
</dbReference>
<evidence type="ECO:0000313" key="7">
    <source>
        <dbReference type="Proteomes" id="UP001319867"/>
    </source>
</evidence>
<dbReference type="InterPro" id="IPR051912">
    <property type="entry name" value="Alkylbase_DNA_Glycosylase/TA"/>
</dbReference>
<dbReference type="PANTHER" id="PTHR43003:SF5">
    <property type="entry name" value="DNA-3-METHYLADENINE GLYCOSYLASE"/>
    <property type="match status" value="1"/>
</dbReference>
<dbReference type="EC" id="3.2.2.21" evidence="2"/>
<accession>A0ABN6L1S1</accession>
<evidence type="ECO:0000259" key="5">
    <source>
        <dbReference type="SMART" id="SM00478"/>
    </source>
</evidence>
<keyword evidence="4" id="KW-0234">DNA repair</keyword>
<dbReference type="EMBL" id="AP025184">
    <property type="protein sequence ID" value="BDB54549.1"/>
    <property type="molecule type" value="Genomic_DNA"/>
</dbReference>
<dbReference type="Gene3D" id="1.10.1670.40">
    <property type="match status" value="1"/>
</dbReference>
<reference evidence="6 7" key="2">
    <citation type="journal article" date="2022" name="Microorganisms">
        <title>Complete Genome Sequences of Two Flavobacterium ammonificans Strains and a Flavobacterium ammoniigenes Strain of Ammonifying Bacterioplankton Isolated from Surface River Water.</title>
        <authorList>
            <person name="Suda W."/>
            <person name="Ogata Y."/>
            <person name="Shindo C."/>
            <person name="Watanabe K."/>
        </authorList>
    </citation>
    <scope>NUCLEOTIDE SEQUENCE [LARGE SCALE GENOMIC DNA]</scope>
    <source>
        <strain evidence="6 7">GENT5</strain>
    </source>
</reference>
<keyword evidence="3" id="KW-0227">DNA damage</keyword>
<dbReference type="PANTHER" id="PTHR43003">
    <property type="entry name" value="DNA-3-METHYLADENINE GLYCOSYLASE"/>
    <property type="match status" value="1"/>
</dbReference>
<dbReference type="Gene3D" id="1.10.340.30">
    <property type="entry name" value="Hypothetical protein, domain 2"/>
    <property type="match status" value="1"/>
</dbReference>
<dbReference type="SUPFAM" id="SSF48150">
    <property type="entry name" value="DNA-glycosylase"/>
    <property type="match status" value="1"/>
</dbReference>
<name>A0ABN6L1S1_9FLAO</name>
<dbReference type="InterPro" id="IPR003265">
    <property type="entry name" value="HhH-GPD_domain"/>
</dbReference>
<gene>
    <name evidence="6" type="primary">alkA</name>
    <name evidence="6" type="ORF">GENT5_08540</name>
</gene>
<evidence type="ECO:0000256" key="1">
    <source>
        <dbReference type="ARBA" id="ARBA00000086"/>
    </source>
</evidence>
<dbReference type="RefSeq" id="WP_229318282.1">
    <property type="nucleotide sequence ID" value="NZ_AP025184.1"/>
</dbReference>
<organism evidence="6 7">
    <name type="scientific">Flavobacterium ammoniigenes</name>
    <dbReference type="NCBI Taxonomy" id="1751095"/>
    <lineage>
        <taxon>Bacteria</taxon>
        <taxon>Pseudomonadati</taxon>
        <taxon>Bacteroidota</taxon>
        <taxon>Flavobacteriia</taxon>
        <taxon>Flavobacteriales</taxon>
        <taxon>Flavobacteriaceae</taxon>
        <taxon>Flavobacterium</taxon>
    </lineage>
</organism>